<proteinExistence type="predicted"/>
<reference evidence="1 2" key="1">
    <citation type="submission" date="2019-05" db="EMBL/GenBank/DDBJ databases">
        <title>Another draft genome of Portunus trituberculatus and its Hox gene families provides insights of decapod evolution.</title>
        <authorList>
            <person name="Jeong J.-H."/>
            <person name="Song I."/>
            <person name="Kim S."/>
            <person name="Choi T."/>
            <person name="Kim D."/>
            <person name="Ryu S."/>
            <person name="Kim W."/>
        </authorList>
    </citation>
    <scope>NUCLEOTIDE SEQUENCE [LARGE SCALE GENOMIC DNA]</scope>
    <source>
        <tissue evidence="1">Muscle</tissue>
    </source>
</reference>
<keyword evidence="2" id="KW-1185">Reference proteome</keyword>
<evidence type="ECO:0000313" key="2">
    <source>
        <dbReference type="Proteomes" id="UP000324222"/>
    </source>
</evidence>
<accession>A0A5B7JRC2</accession>
<evidence type="ECO:0000313" key="1">
    <source>
        <dbReference type="EMBL" id="MPC98622.1"/>
    </source>
</evidence>
<sequence>MKITLLKKSRERRGDIVWIKRWREGHTHTHTHTHTHLLYQFATKLLHHPRHRNLLPSIPPMFLLAGGLLVEVRTVQPALSPQPPLRSHPIISCRPRGGRGNNISGASPAATQLAISCVYA</sequence>
<gene>
    <name evidence="1" type="ORF">E2C01_093996</name>
</gene>
<protein>
    <submittedName>
        <fullName evidence="1">Uncharacterized protein</fullName>
    </submittedName>
</protein>
<dbReference type="AlphaFoldDB" id="A0A5B7JRC2"/>
<dbReference type="Proteomes" id="UP000324222">
    <property type="component" value="Unassembled WGS sequence"/>
</dbReference>
<name>A0A5B7JRC2_PORTR</name>
<comment type="caution">
    <text evidence="1">The sequence shown here is derived from an EMBL/GenBank/DDBJ whole genome shotgun (WGS) entry which is preliminary data.</text>
</comment>
<organism evidence="1 2">
    <name type="scientific">Portunus trituberculatus</name>
    <name type="common">Swimming crab</name>
    <name type="synonym">Neptunus trituberculatus</name>
    <dbReference type="NCBI Taxonomy" id="210409"/>
    <lineage>
        <taxon>Eukaryota</taxon>
        <taxon>Metazoa</taxon>
        <taxon>Ecdysozoa</taxon>
        <taxon>Arthropoda</taxon>
        <taxon>Crustacea</taxon>
        <taxon>Multicrustacea</taxon>
        <taxon>Malacostraca</taxon>
        <taxon>Eumalacostraca</taxon>
        <taxon>Eucarida</taxon>
        <taxon>Decapoda</taxon>
        <taxon>Pleocyemata</taxon>
        <taxon>Brachyura</taxon>
        <taxon>Eubrachyura</taxon>
        <taxon>Portunoidea</taxon>
        <taxon>Portunidae</taxon>
        <taxon>Portuninae</taxon>
        <taxon>Portunus</taxon>
    </lineage>
</organism>
<dbReference type="EMBL" id="VSRR010114892">
    <property type="protein sequence ID" value="MPC98622.1"/>
    <property type="molecule type" value="Genomic_DNA"/>
</dbReference>